<feature type="region of interest" description="Disordered" evidence="1">
    <location>
        <begin position="73"/>
        <end position="92"/>
    </location>
</feature>
<name>A0ABD3TXI7_9LAMI</name>
<keyword evidence="4" id="KW-1185">Reference proteome</keyword>
<keyword evidence="2" id="KW-0732">Signal</keyword>
<evidence type="ECO:0000256" key="1">
    <source>
        <dbReference type="SAM" id="MobiDB-lite"/>
    </source>
</evidence>
<dbReference type="Proteomes" id="UP001634393">
    <property type="component" value="Unassembled WGS sequence"/>
</dbReference>
<proteinExistence type="predicted"/>
<gene>
    <name evidence="3" type="ORF">ACJIZ3_025679</name>
</gene>
<sequence>MASGQRLLMAVFFLLWLSILLVSSTTVRSFGTVKEPPELDRNFQHLDMKDIVDINDDDEVSNMERRMIMQLNDYPGAGANSNHEPKPHRKRV</sequence>
<reference evidence="3 4" key="1">
    <citation type="submission" date="2024-12" db="EMBL/GenBank/DDBJ databases">
        <title>The unique morphological basis and parallel evolutionary history of personate flowers in Penstemon.</title>
        <authorList>
            <person name="Depatie T.H."/>
            <person name="Wessinger C.A."/>
        </authorList>
    </citation>
    <scope>NUCLEOTIDE SEQUENCE [LARGE SCALE GENOMIC DNA]</scope>
    <source>
        <strain evidence="3">WTNN_2</strain>
        <tissue evidence="3">Leaf</tissue>
    </source>
</reference>
<evidence type="ECO:0000313" key="3">
    <source>
        <dbReference type="EMBL" id="KAL3841088.1"/>
    </source>
</evidence>
<evidence type="ECO:0000256" key="2">
    <source>
        <dbReference type="SAM" id="SignalP"/>
    </source>
</evidence>
<dbReference type="PANTHER" id="PTHR33474:SF2">
    <property type="entry name" value="TRANSMEMBRANE PROTEIN"/>
    <property type="match status" value="1"/>
</dbReference>
<accession>A0ABD3TXI7</accession>
<comment type="caution">
    <text evidence="3">The sequence shown here is derived from an EMBL/GenBank/DDBJ whole genome shotgun (WGS) entry which is preliminary data.</text>
</comment>
<feature type="chain" id="PRO_5044782952" description="Transmembrane protein" evidence="2">
    <location>
        <begin position="25"/>
        <end position="92"/>
    </location>
</feature>
<dbReference type="EMBL" id="JBJXBP010000003">
    <property type="protein sequence ID" value="KAL3841088.1"/>
    <property type="molecule type" value="Genomic_DNA"/>
</dbReference>
<dbReference type="PANTHER" id="PTHR33474">
    <property type="entry name" value="TRANSMEMBRANE PROTEIN"/>
    <property type="match status" value="1"/>
</dbReference>
<dbReference type="AlphaFoldDB" id="A0ABD3TXI7"/>
<protein>
    <recommendedName>
        <fullName evidence="5">Transmembrane protein</fullName>
    </recommendedName>
</protein>
<evidence type="ECO:0000313" key="4">
    <source>
        <dbReference type="Proteomes" id="UP001634393"/>
    </source>
</evidence>
<evidence type="ECO:0008006" key="5">
    <source>
        <dbReference type="Google" id="ProtNLM"/>
    </source>
</evidence>
<organism evidence="3 4">
    <name type="scientific">Penstemon smallii</name>
    <dbReference type="NCBI Taxonomy" id="265156"/>
    <lineage>
        <taxon>Eukaryota</taxon>
        <taxon>Viridiplantae</taxon>
        <taxon>Streptophyta</taxon>
        <taxon>Embryophyta</taxon>
        <taxon>Tracheophyta</taxon>
        <taxon>Spermatophyta</taxon>
        <taxon>Magnoliopsida</taxon>
        <taxon>eudicotyledons</taxon>
        <taxon>Gunneridae</taxon>
        <taxon>Pentapetalae</taxon>
        <taxon>asterids</taxon>
        <taxon>lamiids</taxon>
        <taxon>Lamiales</taxon>
        <taxon>Plantaginaceae</taxon>
        <taxon>Cheloneae</taxon>
        <taxon>Penstemon</taxon>
    </lineage>
</organism>
<feature type="signal peptide" evidence="2">
    <location>
        <begin position="1"/>
        <end position="24"/>
    </location>
</feature>